<feature type="region of interest" description="Disordered" evidence="5">
    <location>
        <begin position="912"/>
        <end position="932"/>
    </location>
</feature>
<feature type="region of interest" description="Disordered" evidence="5">
    <location>
        <begin position="1244"/>
        <end position="1296"/>
    </location>
</feature>
<keyword evidence="10" id="KW-1185">Reference proteome</keyword>
<dbReference type="PANTHER" id="PTHR11827">
    <property type="entry name" value="SOLUTE CARRIER FAMILY 12, CATION COTRANSPORTERS"/>
    <property type="match status" value="1"/>
</dbReference>
<dbReference type="Pfam" id="PF00324">
    <property type="entry name" value="AA_permease"/>
    <property type="match status" value="1"/>
</dbReference>
<evidence type="ECO:0000256" key="5">
    <source>
        <dbReference type="SAM" id="MobiDB-lite"/>
    </source>
</evidence>
<feature type="compositionally biased region" description="Polar residues" evidence="5">
    <location>
        <begin position="1763"/>
        <end position="1775"/>
    </location>
</feature>
<comment type="subcellular location">
    <subcellularLocation>
        <location evidence="1">Membrane</location>
        <topology evidence="1">Multi-pass membrane protein</topology>
    </subcellularLocation>
</comment>
<dbReference type="InterPro" id="IPR004842">
    <property type="entry name" value="SLC12A_fam"/>
</dbReference>
<comment type="caution">
    <text evidence="9">The sequence shown here is derived from an EMBL/GenBank/DDBJ whole genome shotgun (WGS) entry which is preliminary data.</text>
</comment>
<feature type="transmembrane region" description="Helical" evidence="6">
    <location>
        <begin position="59"/>
        <end position="79"/>
    </location>
</feature>
<proteinExistence type="predicted"/>
<feature type="transmembrane region" description="Helical" evidence="6">
    <location>
        <begin position="1158"/>
        <end position="1189"/>
    </location>
</feature>
<evidence type="ECO:0000256" key="6">
    <source>
        <dbReference type="SAM" id="Phobius"/>
    </source>
</evidence>
<evidence type="ECO:0000256" key="3">
    <source>
        <dbReference type="ARBA" id="ARBA00022989"/>
    </source>
</evidence>
<evidence type="ECO:0000259" key="7">
    <source>
        <dbReference type="Pfam" id="PF00324"/>
    </source>
</evidence>
<accession>A0ABQ5JR11</accession>
<dbReference type="Pfam" id="PF03522">
    <property type="entry name" value="SLC12"/>
    <property type="match status" value="1"/>
</dbReference>
<dbReference type="Proteomes" id="UP001057375">
    <property type="component" value="Unassembled WGS sequence"/>
</dbReference>
<name>A0ABQ5JR11_9EUKA</name>
<evidence type="ECO:0000256" key="2">
    <source>
        <dbReference type="ARBA" id="ARBA00022692"/>
    </source>
</evidence>
<dbReference type="PANTHER" id="PTHR11827:SF72">
    <property type="entry name" value="GH08340P"/>
    <property type="match status" value="1"/>
</dbReference>
<evidence type="ECO:0000313" key="9">
    <source>
        <dbReference type="EMBL" id="GKT13333.1"/>
    </source>
</evidence>
<feature type="transmembrane region" description="Helical" evidence="6">
    <location>
        <begin position="742"/>
        <end position="764"/>
    </location>
</feature>
<feature type="compositionally biased region" description="Low complexity" evidence="5">
    <location>
        <begin position="1277"/>
        <end position="1287"/>
    </location>
</feature>
<feature type="transmembrane region" description="Helical" evidence="6">
    <location>
        <begin position="145"/>
        <end position="162"/>
    </location>
</feature>
<evidence type="ECO:0000256" key="1">
    <source>
        <dbReference type="ARBA" id="ARBA00004141"/>
    </source>
</evidence>
<dbReference type="InterPro" id="IPR018491">
    <property type="entry name" value="SLC12_C"/>
</dbReference>
<organism evidence="9 10">
    <name type="scientific">Aduncisulcus paluster</name>
    <dbReference type="NCBI Taxonomy" id="2918883"/>
    <lineage>
        <taxon>Eukaryota</taxon>
        <taxon>Metamonada</taxon>
        <taxon>Carpediemonas-like organisms</taxon>
        <taxon>Aduncisulcus</taxon>
    </lineage>
</organism>
<protein>
    <submittedName>
        <fullName evidence="9">SLC12A transporter family like protein</fullName>
    </submittedName>
</protein>
<feature type="region of interest" description="Disordered" evidence="5">
    <location>
        <begin position="1672"/>
        <end position="1710"/>
    </location>
</feature>
<feature type="transmembrane region" description="Helical" evidence="6">
    <location>
        <begin position="452"/>
        <end position="473"/>
    </location>
</feature>
<feature type="transmembrane region" description="Helical" evidence="6">
    <location>
        <begin position="825"/>
        <end position="852"/>
    </location>
</feature>
<keyword evidence="4 6" id="KW-0472">Membrane</keyword>
<gene>
    <name evidence="9" type="ORF">ADUPG1_010248</name>
</gene>
<evidence type="ECO:0000313" key="10">
    <source>
        <dbReference type="Proteomes" id="UP001057375"/>
    </source>
</evidence>
<keyword evidence="2 6" id="KW-0812">Transmembrane</keyword>
<feature type="transmembrane region" description="Helical" evidence="6">
    <location>
        <begin position="174"/>
        <end position="193"/>
    </location>
</feature>
<feature type="transmembrane region" description="Helical" evidence="6">
    <location>
        <begin position="91"/>
        <end position="112"/>
    </location>
</feature>
<evidence type="ECO:0000256" key="4">
    <source>
        <dbReference type="ARBA" id="ARBA00023136"/>
    </source>
</evidence>
<feature type="domain" description="Amino acid permease/ SLC12A" evidence="7">
    <location>
        <begin position="69"/>
        <end position="185"/>
    </location>
</feature>
<feature type="domain" description="SLC12A transporter C-terminal" evidence="8">
    <location>
        <begin position="2321"/>
        <end position="2382"/>
    </location>
</feature>
<sequence>MDIIGLKRQISFTTYGSQGTIHPTSSFLIQRGEMQEGGSFDEEEARYIESQNIISKGGLGIWAGVFTKCCLTILCSVLFQRVPYIISHLGVGITTAMVLFVFITVLITSFSLSSLSSNGKIGGGGIYKLISRSIGPIWGTTTGTLVYLANSLSISLFAHGIVNLGIQWMWKIDVVFLLLTIVSIICCVIAIAIPHDTIVSSSYFVDELSSTNSLALHSCLFFSLLFDSKSDDSAPFSEHYFNISSQKYTFSNDNNLISPNITSTNAVFDFSSLSDDSFPSSSSFSPSYSPFPAFFNLNNENNDNFSLFEDNSFYSQSFLHHFASLSKSLTTLSNSNDSFLSHSALMSYYSSSSQSHLFLDPYYSPSETTETPVTSSTSSSSFQFRSFFSLSNFRKSFKPPSSSASTSGFSTILSSFRSSLALFLPAVSRISLGTTISGSLKNAQIAIPQGTLFSLLGGLIVYLAIVWVCGLGVDVETLMYPDSSDSSLTSLTFKRFFPLSFCLNVLLLIFFSKIIQTPLFICLYLWLFQKSLTTLSNSNDSFLSHSALMSYYSSSSQSHLFLDPYYSPSETTETPVTSSTSSSSFQFRSFFSLSNFRKSFKPPSSSASTSGFSTILSSFRSSLSNSNDSFLSHSALMSYYSSSSQSHLFLDPYYSPSETTETPVTSSTSSSSFQFRSFFSLSNFRKSFKPPSSSASTSGFSTILSSFRSSLALFLPAVSRISLGTTISGSLKNAQIAIPQGTLFSLLGGLIVYLAIVWVCGLGVDVETLMYPDSSDSSLTSLTFNPLNSFSFFIDVARSLWNKGEDPSELSSFGSLGDNLTSASAIFAFLLYILVIVGILLSSLTSALVSLFGAPRMFSVLVNDGLIKLMLPLGRASEPFACKSCHKEQSIDVSNLKSDTCKGVVDAQNNTKHDGKHEFTTPVSPDSLGFDTDKIPRSSMNVNEGQEMHVIISDDLSLPNDQTLISGDTTIDEQHSRSHVPHHPCSSLDVDSTRVQAPSDPIITQSQSPLSSSPRDHHIIPSRQLHVISDKTSRVSISSISSFSSVEHSLTAVIPTLPPPISTEVMPILPTNANEEGGEGQRLSTPQFLMEPRRMYVFTCIISLIGAALGDSSFISPFLAGLSLFSYVVVNSACFVMHHWKLPGFRPKFPLSNRVLSLVGILMCVLLFFLLPLYCSLSVVIIVVVFMFVVDQLVRRREKEWLQETEEEEWHEWKHEEKKRRKREKDRNYVTLTATNSLDDFRSLQGSRKHSDRSEHSHSRRSRKEKGNIEEDSNEAYSSSSFTSYSDSDTDSDSDHDSVVLMAQGASIPPKVPTLFDWGYVQIARLHTIVLRSLRKLTHFYRHRNPKLYRLLPCCLSGFPTFRPYLSLFCAHLSASAHSSCVLADVIPFSTDDLGISSSLGLHSRSTSGSYSISHKPLTSAFTGASSSSSSSSRFKAHGQIEDTSFISAIDVLRREKKRAEFFLFNSSTLPELNRASYLPILASSFTDGVRQTLMRIETMPYLLKPNCVCMGFPSNWVSEMLKGKDVRKEYGKEYYWSLHPCVRLKLRSFFSAIQDILMLDKGIIIVKGLSKYYSITPTVMKKLRMNGMKRSKKELIEGENHFFSRIPGEPFDGDYDFASIESRDTHTSLHAPEDDVQFFKAQDKKFRRSIVISRDKSKGIIPVLHTPGSRDAVSLQAKSAKGIVSHPTSSSSKKSRDGQHPPPMSISSPASIVIPTLELPHFDYHDHPPTKAHTSREAPFFKRKHLHTKSLESPFLHPSLMRSESTQTLPNVFPTSKKVISRSYRDKDDRESEEDGRDEDIEGGGEKIFEQADHHEKKTTIKSTPIPFTKPSAKYGMPLPKCYQGTPQQRALHQREQLHRGKPKHKRRVHDYPIGCHDHIRLPSPASPIRGRVDTYFLCDDAGFTLLFAENLCRCERWQSSLRVISNLEHCRELIRSLRVDCSVLEIGELIMDRKMWEAIKKSRLDKSDSVSKPMKPIDKRRIHGRHPDEFSSKSKDDRAGREESDTALHALDKDSKEHKIISGMQEKVDTRKMSDEDNDSSIDKEFAYFSASMVGISSSFTITKDENPHQAPSSPSSHSKNRTTEIEHHHPTIPEVAGHHHEILSKINIDSSKTREFDEADLSTFPLRQRMSPQGLHSREDSLDILSKINIDSSKTREFDEADLSTFPLRQRMSPQGLHSREDSLDVNEHVAEKTQKVQLLKIFEPRDEKHTSKRSNHHQAASEYSDECSFSDRVVTDESIDESESEKRRHLEMRAEHVAALRTAQRQAIASLLFNIPSQSRLTFGTRSHLLSLTRSADDDVLISAFESACCMTVPRHLHTVTARLVRLCAVIQSHSHDAAAVVISLPLPRETRPMVIYVAWLEMLSSINCPVFFTRGGGEVCLSLEA</sequence>
<feature type="transmembrane region" description="Helical" evidence="6">
    <location>
        <begin position="496"/>
        <end position="527"/>
    </location>
</feature>
<dbReference type="InterPro" id="IPR004841">
    <property type="entry name" value="AA-permease/SLC12A_dom"/>
</dbReference>
<feature type="region of interest" description="Disordered" evidence="5">
    <location>
        <begin position="2065"/>
        <end position="2088"/>
    </location>
</feature>
<reference evidence="9" key="1">
    <citation type="submission" date="2022-03" db="EMBL/GenBank/DDBJ databases">
        <title>Draft genome sequence of Aduncisulcus paluster, a free-living microaerophilic Fornicata.</title>
        <authorList>
            <person name="Yuyama I."/>
            <person name="Kume K."/>
            <person name="Tamura T."/>
            <person name="Inagaki Y."/>
            <person name="Hashimoto T."/>
        </authorList>
    </citation>
    <scope>NUCLEOTIDE SEQUENCE</scope>
    <source>
        <strain evidence="9">NY0171</strain>
    </source>
</reference>
<dbReference type="Gene3D" id="1.20.1740.10">
    <property type="entry name" value="Amino acid/polyamine transporter I"/>
    <property type="match status" value="4"/>
</dbReference>
<evidence type="ECO:0000259" key="8">
    <source>
        <dbReference type="Pfam" id="PF03522"/>
    </source>
</evidence>
<keyword evidence="3 6" id="KW-1133">Transmembrane helix</keyword>
<feature type="region of interest" description="Disordered" evidence="5">
    <location>
        <begin position="1969"/>
        <end position="2041"/>
    </location>
</feature>
<feature type="compositionally biased region" description="Acidic residues" evidence="5">
    <location>
        <begin position="1792"/>
        <end position="1804"/>
    </location>
</feature>
<feature type="transmembrane region" description="Helical" evidence="6">
    <location>
        <begin position="1118"/>
        <end position="1137"/>
    </location>
</feature>
<feature type="compositionally biased region" description="Basic and acidic residues" evidence="5">
    <location>
        <begin position="1805"/>
        <end position="1820"/>
    </location>
</feature>
<dbReference type="EMBL" id="BQXS01011501">
    <property type="protein sequence ID" value="GKT13333.1"/>
    <property type="molecule type" value="Genomic_DNA"/>
</dbReference>
<feature type="region of interest" description="Disordered" evidence="5">
    <location>
        <begin position="1758"/>
        <end position="1831"/>
    </location>
</feature>
<feature type="transmembrane region" description="Helical" evidence="6">
    <location>
        <begin position="1095"/>
        <end position="1112"/>
    </location>
</feature>